<name>A0A8J3S4Z9_PLARO</name>
<dbReference type="RefSeq" id="WP_189243678.1">
    <property type="nucleotide sequence ID" value="NZ_BMQP01000047.1"/>
</dbReference>
<protein>
    <submittedName>
        <fullName evidence="1">Uncharacterized protein</fullName>
    </submittedName>
</protein>
<gene>
    <name evidence="1" type="ORF">Pro02_63900</name>
</gene>
<reference evidence="1" key="1">
    <citation type="submission" date="2021-01" db="EMBL/GenBank/DDBJ databases">
        <title>Whole genome shotgun sequence of Planobispora rosea NBRC 15558.</title>
        <authorList>
            <person name="Komaki H."/>
            <person name="Tamura T."/>
        </authorList>
    </citation>
    <scope>NUCLEOTIDE SEQUENCE</scope>
    <source>
        <strain evidence="1">NBRC 15558</strain>
    </source>
</reference>
<evidence type="ECO:0000313" key="1">
    <source>
        <dbReference type="EMBL" id="GIH87982.1"/>
    </source>
</evidence>
<organism evidence="1 2">
    <name type="scientific">Planobispora rosea</name>
    <dbReference type="NCBI Taxonomy" id="35762"/>
    <lineage>
        <taxon>Bacteria</taxon>
        <taxon>Bacillati</taxon>
        <taxon>Actinomycetota</taxon>
        <taxon>Actinomycetes</taxon>
        <taxon>Streptosporangiales</taxon>
        <taxon>Streptosporangiaceae</taxon>
        <taxon>Planobispora</taxon>
    </lineage>
</organism>
<proteinExistence type="predicted"/>
<dbReference type="Proteomes" id="UP000655044">
    <property type="component" value="Unassembled WGS sequence"/>
</dbReference>
<comment type="caution">
    <text evidence="1">The sequence shown here is derived from an EMBL/GenBank/DDBJ whole genome shotgun (WGS) entry which is preliminary data.</text>
</comment>
<accession>A0A8J3S4Z9</accession>
<dbReference type="AlphaFoldDB" id="A0A8J3S4Z9"/>
<evidence type="ECO:0000313" key="2">
    <source>
        <dbReference type="Proteomes" id="UP000655044"/>
    </source>
</evidence>
<sequence length="93" mass="10382">MDPYEELTTTVRQLRCEHSHPCQPPEGTLFEPGPCKHCGTPWVVTTAQGMSEPLRAELAKLLESAAWWTKTRGMADRHALNVARVINGKTALR</sequence>
<dbReference type="EMBL" id="BOOI01000070">
    <property type="protein sequence ID" value="GIH87982.1"/>
    <property type="molecule type" value="Genomic_DNA"/>
</dbReference>
<keyword evidence="2" id="KW-1185">Reference proteome</keyword>